<dbReference type="Gene3D" id="3.20.20.150">
    <property type="entry name" value="Divalent-metal-dependent TIM barrel enzymes"/>
    <property type="match status" value="1"/>
</dbReference>
<organism evidence="2 3">
    <name type="scientific">Lederbergia citrisecunda</name>
    <dbReference type="NCBI Taxonomy" id="2833583"/>
    <lineage>
        <taxon>Bacteria</taxon>
        <taxon>Bacillati</taxon>
        <taxon>Bacillota</taxon>
        <taxon>Bacilli</taxon>
        <taxon>Bacillales</taxon>
        <taxon>Bacillaceae</taxon>
        <taxon>Lederbergia</taxon>
    </lineage>
</organism>
<proteinExistence type="predicted"/>
<evidence type="ECO:0000259" key="1">
    <source>
        <dbReference type="Pfam" id="PF01261"/>
    </source>
</evidence>
<dbReference type="GO" id="GO:0016853">
    <property type="term" value="F:isomerase activity"/>
    <property type="evidence" value="ECO:0007669"/>
    <property type="project" value="UniProtKB-KW"/>
</dbReference>
<reference evidence="2 3" key="1">
    <citation type="submission" date="2021-05" db="EMBL/GenBank/DDBJ databases">
        <title>Novel Bacillus species.</title>
        <authorList>
            <person name="Liu G."/>
        </authorList>
    </citation>
    <scope>NUCLEOTIDE SEQUENCE [LARGE SCALE GENOMIC DNA]</scope>
    <source>
        <strain evidence="2 3">FJAT-49732</strain>
    </source>
</reference>
<dbReference type="Pfam" id="PF01261">
    <property type="entry name" value="AP_endonuc_2"/>
    <property type="match status" value="1"/>
</dbReference>
<accession>A0A942TNW2</accession>
<gene>
    <name evidence="2" type="ORF">KHA93_14035</name>
</gene>
<dbReference type="AlphaFoldDB" id="A0A942TNW2"/>
<dbReference type="InterPro" id="IPR050312">
    <property type="entry name" value="IolE/XylAMocC-like"/>
</dbReference>
<dbReference type="EMBL" id="JAGYPJ010000001">
    <property type="protein sequence ID" value="MBS4200753.1"/>
    <property type="molecule type" value="Genomic_DNA"/>
</dbReference>
<name>A0A942TNW2_9BACI</name>
<evidence type="ECO:0000313" key="3">
    <source>
        <dbReference type="Proteomes" id="UP000682713"/>
    </source>
</evidence>
<dbReference type="RefSeq" id="WP_213111295.1">
    <property type="nucleotide sequence ID" value="NZ_JAGYPJ010000001.1"/>
</dbReference>
<comment type="caution">
    <text evidence="2">The sequence shown here is derived from an EMBL/GenBank/DDBJ whole genome shotgun (WGS) entry which is preliminary data.</text>
</comment>
<dbReference type="Proteomes" id="UP000682713">
    <property type="component" value="Unassembled WGS sequence"/>
</dbReference>
<keyword evidence="2" id="KW-0413">Isomerase</keyword>
<dbReference type="InterPro" id="IPR013022">
    <property type="entry name" value="Xyl_isomerase-like_TIM-brl"/>
</dbReference>
<dbReference type="PANTHER" id="PTHR12110:SF21">
    <property type="entry name" value="XYLOSE ISOMERASE-LIKE TIM BARREL DOMAIN-CONTAINING PROTEIN"/>
    <property type="match status" value="1"/>
</dbReference>
<dbReference type="InterPro" id="IPR036237">
    <property type="entry name" value="Xyl_isomerase-like_sf"/>
</dbReference>
<protein>
    <submittedName>
        <fullName evidence="2">Sugar phosphate isomerase/epimerase</fullName>
    </submittedName>
</protein>
<dbReference type="SUPFAM" id="SSF51658">
    <property type="entry name" value="Xylose isomerase-like"/>
    <property type="match status" value="1"/>
</dbReference>
<evidence type="ECO:0000313" key="2">
    <source>
        <dbReference type="EMBL" id="MBS4200753.1"/>
    </source>
</evidence>
<sequence length="280" mass="32033">MYSVEMKRPTTGELFRAINDAGFSQVQFDFSSVCDEQMPLRFEPNLIQEIKTQSERNKVEIVAVNGTFNMIHPSTQERENGNKWFASVAEASRELGCEFVTLCTGSRNTKSMWAWHEDNQEFKAWEDILTSTDKVLEQAERYDLILGIECEPNNCVNSPERARQLLDTFRTPRLKIIMDIANLFQKGQAQKENVRPIMDNAFNLLGNDIYLAHGKDIKEGGNLIPTYAGDGIVDFEYFLEKLDQVDYTGGMLLHGIHDESFFSESVAFINDVIDKHKRTP</sequence>
<dbReference type="PANTHER" id="PTHR12110">
    <property type="entry name" value="HYDROXYPYRUVATE ISOMERASE"/>
    <property type="match status" value="1"/>
</dbReference>
<keyword evidence="3" id="KW-1185">Reference proteome</keyword>
<feature type="domain" description="Xylose isomerase-like TIM barrel" evidence="1">
    <location>
        <begin position="15"/>
        <end position="254"/>
    </location>
</feature>